<dbReference type="SMART" id="SM00849">
    <property type="entry name" value="Lactamase_B"/>
    <property type="match status" value="1"/>
</dbReference>
<evidence type="ECO:0000259" key="1">
    <source>
        <dbReference type="SMART" id="SM00849"/>
    </source>
</evidence>
<name>A0A6A6BXI3_ZASCE</name>
<gene>
    <name evidence="2" type="ORF">M409DRAFT_37917</name>
</gene>
<sequence length="290" mass="31958">MSQLQAIQLRADVYNAPAIPTNVTLPNGTIGLWQPTVLTLISGPTEAVLVDTLFTHDQGVDVADWLDEILGNKTLKYIYITHGHGDHWFNVPYLKTRFPGVSAVSTQHSIDHMAGQISPDGRAFWYELFPAQIDDDSFNPNIPVTPLPDKKFVIEGHTLEATDVGHSDTDNTTFLYVPALDLAVTGDIVYNDVHLWMVESPSQTLRDAWVKSLDKLEAFGAGLVVASHHRFGGLDGAFNIEATREYITTFSRLVESSKNATELYGKVLLAYPQRLGLAALSLSCMAQFKS</sequence>
<reference evidence="2" key="1">
    <citation type="journal article" date="2020" name="Stud. Mycol.">
        <title>101 Dothideomycetes genomes: a test case for predicting lifestyles and emergence of pathogens.</title>
        <authorList>
            <person name="Haridas S."/>
            <person name="Albert R."/>
            <person name="Binder M."/>
            <person name="Bloem J."/>
            <person name="Labutti K."/>
            <person name="Salamov A."/>
            <person name="Andreopoulos B."/>
            <person name="Baker S."/>
            <person name="Barry K."/>
            <person name="Bills G."/>
            <person name="Bluhm B."/>
            <person name="Cannon C."/>
            <person name="Castanera R."/>
            <person name="Culley D."/>
            <person name="Daum C."/>
            <person name="Ezra D."/>
            <person name="Gonzalez J."/>
            <person name="Henrissat B."/>
            <person name="Kuo A."/>
            <person name="Liang C."/>
            <person name="Lipzen A."/>
            <person name="Lutzoni F."/>
            <person name="Magnuson J."/>
            <person name="Mondo S."/>
            <person name="Nolan M."/>
            <person name="Ohm R."/>
            <person name="Pangilinan J."/>
            <person name="Park H.-J."/>
            <person name="Ramirez L."/>
            <person name="Alfaro M."/>
            <person name="Sun H."/>
            <person name="Tritt A."/>
            <person name="Yoshinaga Y."/>
            <person name="Zwiers L.-H."/>
            <person name="Turgeon B."/>
            <person name="Goodwin S."/>
            <person name="Spatafora J."/>
            <person name="Crous P."/>
            <person name="Grigoriev I."/>
        </authorList>
    </citation>
    <scope>NUCLEOTIDE SEQUENCE</scope>
    <source>
        <strain evidence="2">ATCC 36951</strain>
    </source>
</reference>
<feature type="domain" description="Metallo-beta-lactamase" evidence="1">
    <location>
        <begin position="35"/>
        <end position="228"/>
    </location>
</feature>
<dbReference type="InterPro" id="IPR036866">
    <property type="entry name" value="RibonucZ/Hydroxyglut_hydro"/>
</dbReference>
<dbReference type="InterPro" id="IPR050855">
    <property type="entry name" value="NDM-1-like"/>
</dbReference>
<dbReference type="SUPFAM" id="SSF56281">
    <property type="entry name" value="Metallo-hydrolase/oxidoreductase"/>
    <property type="match status" value="1"/>
</dbReference>
<dbReference type="RefSeq" id="XP_033660396.1">
    <property type="nucleotide sequence ID" value="XM_033810827.1"/>
</dbReference>
<protein>
    <recommendedName>
        <fullName evidence="1">Metallo-beta-lactamase domain-containing protein</fullName>
    </recommendedName>
</protein>
<evidence type="ECO:0000313" key="2">
    <source>
        <dbReference type="EMBL" id="KAF2159507.1"/>
    </source>
</evidence>
<dbReference type="PANTHER" id="PTHR42951:SF14">
    <property type="entry name" value="METALLO-BETA-LACTAMASE SUPERFAMILY PROTEIN"/>
    <property type="match status" value="1"/>
</dbReference>
<dbReference type="GeneID" id="54564099"/>
<dbReference type="InterPro" id="IPR001279">
    <property type="entry name" value="Metallo-B-lactamas"/>
</dbReference>
<dbReference type="Pfam" id="PF00753">
    <property type="entry name" value="Lactamase_B"/>
    <property type="match status" value="1"/>
</dbReference>
<organism evidence="2 3">
    <name type="scientific">Zasmidium cellare ATCC 36951</name>
    <dbReference type="NCBI Taxonomy" id="1080233"/>
    <lineage>
        <taxon>Eukaryota</taxon>
        <taxon>Fungi</taxon>
        <taxon>Dikarya</taxon>
        <taxon>Ascomycota</taxon>
        <taxon>Pezizomycotina</taxon>
        <taxon>Dothideomycetes</taxon>
        <taxon>Dothideomycetidae</taxon>
        <taxon>Mycosphaerellales</taxon>
        <taxon>Mycosphaerellaceae</taxon>
        <taxon>Zasmidium</taxon>
    </lineage>
</organism>
<dbReference type="PANTHER" id="PTHR42951">
    <property type="entry name" value="METALLO-BETA-LACTAMASE DOMAIN-CONTAINING"/>
    <property type="match status" value="1"/>
</dbReference>
<dbReference type="EMBL" id="ML993636">
    <property type="protein sequence ID" value="KAF2159507.1"/>
    <property type="molecule type" value="Genomic_DNA"/>
</dbReference>
<dbReference type="Gene3D" id="3.60.15.10">
    <property type="entry name" value="Ribonuclease Z/Hydroxyacylglutathione hydrolase-like"/>
    <property type="match status" value="1"/>
</dbReference>
<accession>A0A6A6BXI3</accession>
<dbReference type="AlphaFoldDB" id="A0A6A6BXI3"/>
<keyword evidence="3" id="KW-1185">Reference proteome</keyword>
<dbReference type="OrthoDB" id="536211at2759"/>
<evidence type="ECO:0000313" key="3">
    <source>
        <dbReference type="Proteomes" id="UP000799537"/>
    </source>
</evidence>
<dbReference type="Proteomes" id="UP000799537">
    <property type="component" value="Unassembled WGS sequence"/>
</dbReference>
<dbReference type="CDD" id="cd07739">
    <property type="entry name" value="metallo-hydrolase-like_MBL-fold"/>
    <property type="match status" value="1"/>
</dbReference>
<proteinExistence type="predicted"/>